<evidence type="ECO:0000256" key="1">
    <source>
        <dbReference type="SAM" id="Phobius"/>
    </source>
</evidence>
<feature type="transmembrane region" description="Helical" evidence="1">
    <location>
        <begin position="60"/>
        <end position="86"/>
    </location>
</feature>
<name>A0A072N709_9GAMM</name>
<dbReference type="RefSeq" id="WP_227501614.1">
    <property type="nucleotide sequence ID" value="NZ_ANIE01000001.1"/>
</dbReference>
<keyword evidence="1" id="KW-0472">Membrane</keyword>
<reference evidence="2 3" key="1">
    <citation type="submission" date="2012-12" db="EMBL/GenBank/DDBJ databases">
        <title>Genome assembly of Marinobacter sp. AK21.</title>
        <authorList>
            <person name="Khatri I."/>
            <person name="Kumar R."/>
            <person name="Vaidya B."/>
            <person name="Subramanian S."/>
            <person name="Pinnaka A."/>
        </authorList>
    </citation>
    <scope>NUCLEOTIDE SEQUENCE [LARGE SCALE GENOMIC DNA]</scope>
    <source>
        <strain evidence="2 3">AK21</strain>
    </source>
</reference>
<feature type="transmembrane region" description="Helical" evidence="1">
    <location>
        <begin position="33"/>
        <end position="54"/>
    </location>
</feature>
<dbReference type="AlphaFoldDB" id="A0A072N709"/>
<comment type="caution">
    <text evidence="2">The sequence shown here is derived from an EMBL/GenBank/DDBJ whole genome shotgun (WGS) entry which is preliminary data.</text>
</comment>
<keyword evidence="1" id="KW-1133">Transmembrane helix</keyword>
<evidence type="ECO:0000313" key="3">
    <source>
        <dbReference type="Proteomes" id="UP000035057"/>
    </source>
</evidence>
<dbReference type="EMBL" id="ANIE01000001">
    <property type="protein sequence ID" value="KEF33032.1"/>
    <property type="molecule type" value="Genomic_DNA"/>
</dbReference>
<gene>
    <name evidence="2" type="ORF">D777_00040</name>
</gene>
<dbReference type="Proteomes" id="UP000035057">
    <property type="component" value="Unassembled WGS sequence"/>
</dbReference>
<proteinExistence type="predicted"/>
<accession>A0A072N709</accession>
<keyword evidence="3" id="KW-1185">Reference proteome</keyword>
<evidence type="ECO:0000313" key="2">
    <source>
        <dbReference type="EMBL" id="KEF33032.1"/>
    </source>
</evidence>
<protein>
    <submittedName>
        <fullName evidence="2">Uncharacterized protein</fullName>
    </submittedName>
</protein>
<keyword evidence="1" id="KW-0812">Transmembrane</keyword>
<sequence length="93" mass="10004">MMKRILRNIFRPILEPLESGEVGPSYKPSHRTILNVVGVLFVFLSFLSLVALFYTGQLGALIPVIAFLGIGGVSLIAGTLGSDVAVSKMWGNK</sequence>
<dbReference type="PATRIC" id="fig|1137280.3.peg.40"/>
<organism evidence="2 3">
    <name type="scientific">Marinobacter nitratireducens</name>
    <dbReference type="NCBI Taxonomy" id="1137280"/>
    <lineage>
        <taxon>Bacteria</taxon>
        <taxon>Pseudomonadati</taxon>
        <taxon>Pseudomonadota</taxon>
        <taxon>Gammaproteobacteria</taxon>
        <taxon>Pseudomonadales</taxon>
        <taxon>Marinobacteraceae</taxon>
        <taxon>Marinobacter</taxon>
    </lineage>
</organism>